<evidence type="ECO:0000256" key="4">
    <source>
        <dbReference type="ARBA" id="ARBA00023136"/>
    </source>
</evidence>
<reference evidence="6 7" key="1">
    <citation type="submission" date="2019-11" db="EMBL/GenBank/DDBJ databases">
        <authorList>
            <person name="Zhang X.Y."/>
        </authorList>
    </citation>
    <scope>NUCLEOTIDE SEQUENCE [LARGE SCALE GENOMIC DNA]</scope>
    <source>
        <strain evidence="6 7">C176</strain>
    </source>
</reference>
<dbReference type="CDD" id="cd09323">
    <property type="entry name" value="TDT_SLAC1_like"/>
    <property type="match status" value="1"/>
</dbReference>
<dbReference type="AlphaFoldDB" id="A0A6N7QQK4"/>
<dbReference type="InterPro" id="IPR004695">
    <property type="entry name" value="SLAC1/Mae1/Ssu1/TehA"/>
</dbReference>
<feature type="transmembrane region" description="Helical" evidence="5">
    <location>
        <begin position="108"/>
        <end position="129"/>
    </location>
</feature>
<protein>
    <submittedName>
        <fullName evidence="6">C4-dicarboxylate ABC transporter</fullName>
    </submittedName>
</protein>
<dbReference type="EMBL" id="WJPP01000004">
    <property type="protein sequence ID" value="MRH78805.1"/>
    <property type="molecule type" value="Genomic_DNA"/>
</dbReference>
<feature type="transmembrane region" description="Helical" evidence="5">
    <location>
        <begin position="198"/>
        <end position="217"/>
    </location>
</feature>
<evidence type="ECO:0000256" key="2">
    <source>
        <dbReference type="ARBA" id="ARBA00022692"/>
    </source>
</evidence>
<dbReference type="Gene3D" id="1.50.10.150">
    <property type="entry name" value="Voltage-dependent anion channel"/>
    <property type="match status" value="1"/>
</dbReference>
<keyword evidence="7" id="KW-1185">Reference proteome</keyword>
<keyword evidence="4 5" id="KW-0472">Membrane</keyword>
<sequence length="318" mass="35230">MTDTTRLAHLPISIFAVVMGLSGLTLAWQKTAGVLGTPAFVWQGLLALTIACFVLFAISYLVKSLRHPSFVRAEFNHPVKLSFFPAISISTLLIGTALRDIAPSIGEALWLIGAVAHLGLTIIVINLWIHQEHFQIEHINPAWFIPVVGNVLLPIGGVEYGQLTLSWLGFSVGIFFWPPLLTVVLYRIFFHHPLPNRLLPTLFIMIAPPGIGFVAWTTLTGELSPFGQILYFVGLFFTALMVTQVARFARLPFFLSFWAYSFPMAAITIATFVYHELTAAPWALFLGIMLLVMTTLLILWLAILTSQAAKQGRICVPE</sequence>
<gene>
    <name evidence="6" type="ORF">GH984_08805</name>
</gene>
<evidence type="ECO:0000313" key="6">
    <source>
        <dbReference type="EMBL" id="MRH78805.1"/>
    </source>
</evidence>
<keyword evidence="3 5" id="KW-1133">Transmembrane helix</keyword>
<dbReference type="RefSeq" id="WP_153719828.1">
    <property type="nucleotide sequence ID" value="NZ_WJPP01000004.1"/>
</dbReference>
<dbReference type="GO" id="GO:0046583">
    <property type="term" value="F:monoatomic cation efflux transmembrane transporter activity"/>
    <property type="evidence" value="ECO:0007669"/>
    <property type="project" value="TreeGrafter"/>
</dbReference>
<proteinExistence type="predicted"/>
<evidence type="ECO:0000256" key="5">
    <source>
        <dbReference type="SAM" id="Phobius"/>
    </source>
</evidence>
<feature type="transmembrane region" description="Helical" evidence="5">
    <location>
        <begin position="7"/>
        <end position="28"/>
    </location>
</feature>
<dbReference type="InterPro" id="IPR038665">
    <property type="entry name" value="Voltage-dep_anion_channel_sf"/>
</dbReference>
<feature type="transmembrane region" description="Helical" evidence="5">
    <location>
        <begin position="253"/>
        <end position="274"/>
    </location>
</feature>
<feature type="transmembrane region" description="Helical" evidence="5">
    <location>
        <begin position="164"/>
        <end position="186"/>
    </location>
</feature>
<feature type="transmembrane region" description="Helical" evidence="5">
    <location>
        <begin position="83"/>
        <end position="102"/>
    </location>
</feature>
<accession>A0A6N7QQK4</accession>
<feature type="transmembrane region" description="Helical" evidence="5">
    <location>
        <begin position="40"/>
        <end position="62"/>
    </location>
</feature>
<evidence type="ECO:0000313" key="7">
    <source>
        <dbReference type="Proteomes" id="UP000433788"/>
    </source>
</evidence>
<dbReference type="InterPro" id="IPR052951">
    <property type="entry name" value="Tellurite_res_ion_channel"/>
</dbReference>
<name>A0A6N7QQK4_9GAMM</name>
<keyword evidence="2 5" id="KW-0812">Transmembrane</keyword>
<comment type="caution">
    <text evidence="6">The sequence shown here is derived from an EMBL/GenBank/DDBJ whole genome shotgun (WGS) entry which is preliminary data.</text>
</comment>
<organism evidence="6 7">
    <name type="scientific">Spiribacter salilacus</name>
    <dbReference type="NCBI Taxonomy" id="2664894"/>
    <lineage>
        <taxon>Bacteria</taxon>
        <taxon>Pseudomonadati</taxon>
        <taxon>Pseudomonadota</taxon>
        <taxon>Gammaproteobacteria</taxon>
        <taxon>Chromatiales</taxon>
        <taxon>Ectothiorhodospiraceae</taxon>
        <taxon>Spiribacter</taxon>
    </lineage>
</organism>
<comment type="subcellular location">
    <subcellularLocation>
        <location evidence="1">Membrane</location>
        <topology evidence="1">Multi-pass membrane protein</topology>
    </subcellularLocation>
</comment>
<dbReference type="Proteomes" id="UP000433788">
    <property type="component" value="Unassembled WGS sequence"/>
</dbReference>
<dbReference type="PANTHER" id="PTHR37955:SF1">
    <property type="entry name" value="DEP DOMAIN-CONTAINING PROTEIN"/>
    <property type="match status" value="1"/>
</dbReference>
<dbReference type="GO" id="GO:0005886">
    <property type="term" value="C:plasma membrane"/>
    <property type="evidence" value="ECO:0007669"/>
    <property type="project" value="TreeGrafter"/>
</dbReference>
<dbReference type="Pfam" id="PF03595">
    <property type="entry name" value="SLAC1"/>
    <property type="match status" value="1"/>
</dbReference>
<feature type="transmembrane region" description="Helical" evidence="5">
    <location>
        <begin position="141"/>
        <end position="158"/>
    </location>
</feature>
<feature type="transmembrane region" description="Helical" evidence="5">
    <location>
        <begin position="280"/>
        <end position="303"/>
    </location>
</feature>
<feature type="transmembrane region" description="Helical" evidence="5">
    <location>
        <begin position="229"/>
        <end position="246"/>
    </location>
</feature>
<evidence type="ECO:0000256" key="3">
    <source>
        <dbReference type="ARBA" id="ARBA00022989"/>
    </source>
</evidence>
<dbReference type="PANTHER" id="PTHR37955">
    <property type="entry name" value="TELLURITE RESISTANCE PROTEIN TEHA"/>
    <property type="match status" value="1"/>
</dbReference>
<evidence type="ECO:0000256" key="1">
    <source>
        <dbReference type="ARBA" id="ARBA00004141"/>
    </source>
</evidence>